<dbReference type="Gene3D" id="1.25.10.10">
    <property type="entry name" value="Leucine-rich Repeat Variant"/>
    <property type="match status" value="1"/>
</dbReference>
<proteinExistence type="predicted"/>
<organism evidence="3 4">
    <name type="scientific">Botryobasidium botryosum (strain FD-172 SS1)</name>
    <dbReference type="NCBI Taxonomy" id="930990"/>
    <lineage>
        <taxon>Eukaryota</taxon>
        <taxon>Fungi</taxon>
        <taxon>Dikarya</taxon>
        <taxon>Basidiomycota</taxon>
        <taxon>Agaricomycotina</taxon>
        <taxon>Agaricomycetes</taxon>
        <taxon>Cantharellales</taxon>
        <taxon>Botryobasidiaceae</taxon>
        <taxon>Botryobasidium</taxon>
    </lineage>
</organism>
<feature type="region of interest" description="Disordered" evidence="1">
    <location>
        <begin position="1"/>
        <end position="67"/>
    </location>
</feature>
<reference evidence="4" key="1">
    <citation type="journal article" date="2014" name="Proc. Natl. Acad. Sci. U.S.A.">
        <title>Extensive sampling of basidiomycete genomes demonstrates inadequacy of the white-rot/brown-rot paradigm for wood decay fungi.</title>
        <authorList>
            <person name="Riley R."/>
            <person name="Salamov A.A."/>
            <person name="Brown D.W."/>
            <person name="Nagy L.G."/>
            <person name="Floudas D."/>
            <person name="Held B.W."/>
            <person name="Levasseur A."/>
            <person name="Lombard V."/>
            <person name="Morin E."/>
            <person name="Otillar R."/>
            <person name="Lindquist E.A."/>
            <person name="Sun H."/>
            <person name="LaButti K.M."/>
            <person name="Schmutz J."/>
            <person name="Jabbour D."/>
            <person name="Luo H."/>
            <person name="Baker S.E."/>
            <person name="Pisabarro A.G."/>
            <person name="Walton J.D."/>
            <person name="Blanchette R.A."/>
            <person name="Henrissat B."/>
            <person name="Martin F."/>
            <person name="Cullen D."/>
            <person name="Hibbett D.S."/>
            <person name="Grigoriev I.V."/>
        </authorList>
    </citation>
    <scope>NUCLEOTIDE SEQUENCE [LARGE SCALE GENOMIC DNA]</scope>
    <source>
        <strain evidence="4">FD-172 SS1</strain>
    </source>
</reference>
<feature type="region of interest" description="Disordered" evidence="1">
    <location>
        <begin position="115"/>
        <end position="141"/>
    </location>
</feature>
<dbReference type="EMBL" id="KL198019">
    <property type="protein sequence ID" value="KDQ19339.1"/>
    <property type="molecule type" value="Genomic_DNA"/>
</dbReference>
<feature type="domain" description="Formin GTPase-binding" evidence="2">
    <location>
        <begin position="66"/>
        <end position="363"/>
    </location>
</feature>
<dbReference type="Pfam" id="PF06371">
    <property type="entry name" value="Drf_GBD"/>
    <property type="match status" value="1"/>
</dbReference>
<evidence type="ECO:0000256" key="1">
    <source>
        <dbReference type="SAM" id="MobiDB-lite"/>
    </source>
</evidence>
<dbReference type="Proteomes" id="UP000027195">
    <property type="component" value="Unassembled WGS sequence"/>
</dbReference>
<dbReference type="InterPro" id="IPR010473">
    <property type="entry name" value="GTPase-bd"/>
</dbReference>
<dbReference type="HOGENOM" id="CLU_026458_0_0_1"/>
<keyword evidence="4" id="KW-1185">Reference proteome</keyword>
<accession>A0A067MUT7</accession>
<dbReference type="InParanoid" id="A0A067MUT7"/>
<feature type="compositionally biased region" description="Basic and acidic residues" evidence="1">
    <location>
        <begin position="56"/>
        <end position="67"/>
    </location>
</feature>
<dbReference type="InterPro" id="IPR011989">
    <property type="entry name" value="ARM-like"/>
</dbReference>
<dbReference type="OrthoDB" id="2155261at2759"/>
<feature type="compositionally biased region" description="Basic and acidic residues" evidence="1">
    <location>
        <begin position="224"/>
        <end position="234"/>
    </location>
</feature>
<dbReference type="SUPFAM" id="SSF48371">
    <property type="entry name" value="ARM repeat"/>
    <property type="match status" value="1"/>
</dbReference>
<gene>
    <name evidence="3" type="ORF">BOTBODRAFT_436133</name>
</gene>
<evidence type="ECO:0000313" key="4">
    <source>
        <dbReference type="Proteomes" id="UP000027195"/>
    </source>
</evidence>
<protein>
    <recommendedName>
        <fullName evidence="2">Formin GTPase-binding domain-containing protein</fullName>
    </recommendedName>
</protein>
<feature type="compositionally biased region" description="Polar residues" evidence="1">
    <location>
        <begin position="38"/>
        <end position="48"/>
    </location>
</feature>
<dbReference type="GO" id="GO:0031267">
    <property type="term" value="F:small GTPase binding"/>
    <property type="evidence" value="ECO:0007669"/>
    <property type="project" value="InterPro"/>
</dbReference>
<evidence type="ECO:0000313" key="3">
    <source>
        <dbReference type="EMBL" id="KDQ19339.1"/>
    </source>
</evidence>
<dbReference type="InterPro" id="IPR016024">
    <property type="entry name" value="ARM-type_fold"/>
</dbReference>
<sequence>MFKGILPGTSRRASTAEVGERNPASGKENRPTVGGDQIQRNGVAQRSGGTAIHTRANSDDGVKGSHDMIETGATHWAFEKMLDDLQIPSTIRPKLQTLETPVKAAMLRSSQTLNALDPATTSPPPPPRAIRKISSSGSIDTYDPTPSHEFEYVKPIPMLKRRGSCQNISFEMVGPPHFLAHHRGVSVDLPLSTSNLVLPYAPWAESTASVATVTNGHSSGIKGKGKDKERDKDKDAPMKMALMMAGTKSTELDVEKVKKLRILLRNEAASWSEQFLKHGGYSALLNRLTDLLEVEWREEQHDDQVLYELLRCFKALSTSSIGCFALRSLCPTPFASLVSLLYSDKKPGDLASRHLIVDLLIILFDLYPADGGPARSGSGVGVRPTTPYANPGAPIPAPHDNLYSLVRALLLTPRPAPSESLSVPISPHAFIASLHQPRIFKTYLRELSDICRDYFWVFCHPQNTIWSLAETDEEKVERPRAPGGMTGGVEFEAMAYLTIHLRLVNLLCTSAADLDLPAENDMSAHKLHSDLFVSGFERILVTVRKASTTYYPTLHLELARYVSLAVHAQYEIPWTLSRYIGPPPATLQKAPQIPRRPRTTKSEGATRESVAERSRSPPSLPPTPQMDALRMH</sequence>
<dbReference type="SMART" id="SM01140">
    <property type="entry name" value="Drf_GBD"/>
    <property type="match status" value="1"/>
</dbReference>
<dbReference type="GO" id="GO:0030036">
    <property type="term" value="P:actin cytoskeleton organization"/>
    <property type="evidence" value="ECO:0007669"/>
    <property type="project" value="InterPro"/>
</dbReference>
<feature type="region of interest" description="Disordered" evidence="1">
    <location>
        <begin position="585"/>
        <end position="632"/>
    </location>
</feature>
<name>A0A067MUT7_BOTB1</name>
<feature type="compositionally biased region" description="Basic and acidic residues" evidence="1">
    <location>
        <begin position="600"/>
        <end position="615"/>
    </location>
</feature>
<evidence type="ECO:0000259" key="2">
    <source>
        <dbReference type="SMART" id="SM01140"/>
    </source>
</evidence>
<feature type="region of interest" description="Disordered" evidence="1">
    <location>
        <begin position="214"/>
        <end position="234"/>
    </location>
</feature>
<dbReference type="AlphaFoldDB" id="A0A067MUT7"/>
<dbReference type="GO" id="GO:0003779">
    <property type="term" value="F:actin binding"/>
    <property type="evidence" value="ECO:0007669"/>
    <property type="project" value="InterPro"/>
</dbReference>